<sequence>MSTRELTHESVRADRTSQSHWEVHWQRQSEPDSEGLASAQPDAVDWQHEAVAVSADAQHPAATEAPFETDAAQQHGGCSIGQMHNASIASNAGARSAVWVHAVGFMSSFLRNQAAMGRGEFSKNAAVAVLPGVNARFRNGENVAESAIF</sequence>
<accession>A0A0J1BBF8</accession>
<feature type="region of interest" description="Disordered" evidence="1">
    <location>
        <begin position="1"/>
        <end position="41"/>
    </location>
</feature>
<dbReference type="AlphaFoldDB" id="A0A0J1BBF8"/>
<reference evidence="2" key="1">
    <citation type="submission" date="2015-05" db="EMBL/GenBank/DDBJ databases">
        <title>Permanent draft genome of Rhodopirellula islandicus K833.</title>
        <authorList>
            <person name="Kizina J."/>
            <person name="Richter M."/>
            <person name="Glockner F.O."/>
            <person name="Harder J."/>
        </authorList>
    </citation>
    <scope>NUCLEOTIDE SEQUENCE [LARGE SCALE GENOMIC DNA]</scope>
    <source>
        <strain evidence="2">K833</strain>
    </source>
</reference>
<organism evidence="2 3">
    <name type="scientific">Rhodopirellula islandica</name>
    <dbReference type="NCBI Taxonomy" id="595434"/>
    <lineage>
        <taxon>Bacteria</taxon>
        <taxon>Pseudomonadati</taxon>
        <taxon>Planctomycetota</taxon>
        <taxon>Planctomycetia</taxon>
        <taxon>Pirellulales</taxon>
        <taxon>Pirellulaceae</taxon>
        <taxon>Rhodopirellula</taxon>
    </lineage>
</organism>
<name>A0A0J1BBF8_RHOIS</name>
<protein>
    <submittedName>
        <fullName evidence="2">Uncharacterized protein</fullName>
    </submittedName>
</protein>
<evidence type="ECO:0000313" key="3">
    <source>
        <dbReference type="Proteomes" id="UP000036367"/>
    </source>
</evidence>
<evidence type="ECO:0000256" key="1">
    <source>
        <dbReference type="SAM" id="MobiDB-lite"/>
    </source>
</evidence>
<feature type="compositionally biased region" description="Basic and acidic residues" evidence="1">
    <location>
        <begin position="1"/>
        <end position="30"/>
    </location>
</feature>
<gene>
    <name evidence="2" type="ORF">RISK_003939</name>
</gene>
<comment type="caution">
    <text evidence="2">The sequence shown here is derived from an EMBL/GenBank/DDBJ whole genome shotgun (WGS) entry which is preliminary data.</text>
</comment>
<dbReference type="EMBL" id="LECT01000030">
    <property type="protein sequence ID" value="KLU03970.1"/>
    <property type="molecule type" value="Genomic_DNA"/>
</dbReference>
<proteinExistence type="predicted"/>
<dbReference type="Proteomes" id="UP000036367">
    <property type="component" value="Unassembled WGS sequence"/>
</dbReference>
<keyword evidence="3" id="KW-1185">Reference proteome</keyword>
<evidence type="ECO:0000313" key="2">
    <source>
        <dbReference type="EMBL" id="KLU03970.1"/>
    </source>
</evidence>
<feature type="region of interest" description="Disordered" evidence="1">
    <location>
        <begin position="54"/>
        <end position="76"/>
    </location>
</feature>